<dbReference type="OrthoDB" id="5186830at2"/>
<dbReference type="AlphaFoldDB" id="A0A3A3ZXX7"/>
<keyword evidence="4" id="KW-1185">Reference proteome</keyword>
<proteinExistence type="predicted"/>
<dbReference type="Pfam" id="PF00903">
    <property type="entry name" value="Glyoxalase"/>
    <property type="match status" value="1"/>
</dbReference>
<dbReference type="InterPro" id="IPR029068">
    <property type="entry name" value="Glyas_Bleomycin-R_OHBP_Dase"/>
</dbReference>
<dbReference type="Gene3D" id="3.10.180.10">
    <property type="entry name" value="2,3-Dihydroxybiphenyl 1,2-Dioxygenase, domain 1"/>
    <property type="match status" value="1"/>
</dbReference>
<evidence type="ECO:0000313" key="4">
    <source>
        <dbReference type="Proteomes" id="UP000265768"/>
    </source>
</evidence>
<reference evidence="3 4" key="1">
    <citation type="submission" date="2018-09" db="EMBL/GenBank/DDBJ databases">
        <title>YIM 75507 draft genome.</title>
        <authorList>
            <person name="Tang S."/>
            <person name="Feng Y."/>
        </authorList>
    </citation>
    <scope>NUCLEOTIDE SEQUENCE [LARGE SCALE GENOMIC DNA]</scope>
    <source>
        <strain evidence="3 4">YIM 75507</strain>
    </source>
</reference>
<feature type="region of interest" description="Disordered" evidence="1">
    <location>
        <begin position="76"/>
        <end position="95"/>
    </location>
</feature>
<dbReference type="EMBL" id="QZEY01000037">
    <property type="protein sequence ID" value="RJL19504.1"/>
    <property type="molecule type" value="Genomic_DNA"/>
</dbReference>
<accession>A0A3A3ZXX7</accession>
<organism evidence="3 4">
    <name type="scientific">Bailinhaonella thermotolerans</name>
    <dbReference type="NCBI Taxonomy" id="1070861"/>
    <lineage>
        <taxon>Bacteria</taxon>
        <taxon>Bacillati</taxon>
        <taxon>Actinomycetota</taxon>
        <taxon>Actinomycetes</taxon>
        <taxon>Streptosporangiales</taxon>
        <taxon>Streptosporangiaceae</taxon>
        <taxon>Bailinhaonella</taxon>
    </lineage>
</organism>
<dbReference type="RefSeq" id="WP_119931920.1">
    <property type="nucleotide sequence ID" value="NZ_QZEY01000037.1"/>
</dbReference>
<name>A0A3A3ZXX7_9ACTN</name>
<gene>
    <name evidence="3" type="ORF">D5H75_40325</name>
</gene>
<evidence type="ECO:0000259" key="2">
    <source>
        <dbReference type="Pfam" id="PF00903"/>
    </source>
</evidence>
<sequence>MTVSLLVIYTRRLEACVEFYSSLGLRFGEERHGEGPRHFAAVTGDGFVLELYPAGTRAETGRLRIGFTCGETGALPPGTHLLRDPDGRTVEVTVP</sequence>
<evidence type="ECO:0000313" key="3">
    <source>
        <dbReference type="EMBL" id="RJL19504.1"/>
    </source>
</evidence>
<evidence type="ECO:0000256" key="1">
    <source>
        <dbReference type="SAM" id="MobiDB-lite"/>
    </source>
</evidence>
<dbReference type="Proteomes" id="UP000265768">
    <property type="component" value="Unassembled WGS sequence"/>
</dbReference>
<comment type="caution">
    <text evidence="3">The sequence shown here is derived from an EMBL/GenBank/DDBJ whole genome shotgun (WGS) entry which is preliminary data.</text>
</comment>
<dbReference type="SUPFAM" id="SSF54593">
    <property type="entry name" value="Glyoxalase/Bleomycin resistance protein/Dihydroxybiphenyl dioxygenase"/>
    <property type="match status" value="1"/>
</dbReference>
<feature type="domain" description="Glyoxalase/fosfomycin resistance/dioxygenase" evidence="2">
    <location>
        <begin position="6"/>
        <end position="67"/>
    </location>
</feature>
<dbReference type="InterPro" id="IPR004360">
    <property type="entry name" value="Glyas_Fos-R_dOase_dom"/>
</dbReference>
<protein>
    <submittedName>
        <fullName evidence="3">VOC family protein</fullName>
    </submittedName>
</protein>